<dbReference type="NCBIfam" id="TIGR02937">
    <property type="entry name" value="sigma70-ECF"/>
    <property type="match status" value="1"/>
</dbReference>
<keyword evidence="2" id="KW-0805">Transcription regulation</keyword>
<keyword evidence="5" id="KW-0804">Transcription</keyword>
<organism evidence="8 9">
    <name type="scientific">Pseudidiomarina salinarum</name>
    <dbReference type="NCBI Taxonomy" id="435908"/>
    <lineage>
        <taxon>Bacteria</taxon>
        <taxon>Pseudomonadati</taxon>
        <taxon>Pseudomonadota</taxon>
        <taxon>Gammaproteobacteria</taxon>
        <taxon>Alteromonadales</taxon>
        <taxon>Idiomarinaceae</taxon>
        <taxon>Pseudidiomarina</taxon>
    </lineage>
</organism>
<accession>A0A094LB28</accession>
<dbReference type="Gene3D" id="1.10.10.10">
    <property type="entry name" value="Winged helix-like DNA-binding domain superfamily/Winged helix DNA-binding domain"/>
    <property type="match status" value="1"/>
</dbReference>
<dbReference type="RefSeq" id="WP_034774787.1">
    <property type="nucleotide sequence ID" value="NZ_JPER01000001.1"/>
</dbReference>
<evidence type="ECO:0000256" key="5">
    <source>
        <dbReference type="ARBA" id="ARBA00023163"/>
    </source>
</evidence>
<dbReference type="SUPFAM" id="SSF88659">
    <property type="entry name" value="Sigma3 and sigma4 domains of RNA polymerase sigma factors"/>
    <property type="match status" value="1"/>
</dbReference>
<proteinExistence type="inferred from homology"/>
<dbReference type="InterPro" id="IPR036388">
    <property type="entry name" value="WH-like_DNA-bd_sf"/>
</dbReference>
<feature type="domain" description="RNA polymerase sigma-70 region 2" evidence="6">
    <location>
        <begin position="28"/>
        <end position="92"/>
    </location>
</feature>
<evidence type="ECO:0000259" key="6">
    <source>
        <dbReference type="Pfam" id="PF04542"/>
    </source>
</evidence>
<evidence type="ECO:0008006" key="10">
    <source>
        <dbReference type="Google" id="ProtNLM"/>
    </source>
</evidence>
<gene>
    <name evidence="8" type="ORF">IDSA_05325</name>
</gene>
<evidence type="ECO:0000259" key="7">
    <source>
        <dbReference type="Pfam" id="PF04545"/>
    </source>
</evidence>
<dbReference type="InterPro" id="IPR013324">
    <property type="entry name" value="RNA_pol_sigma_r3/r4-like"/>
</dbReference>
<dbReference type="InterPro" id="IPR013325">
    <property type="entry name" value="RNA_pol_sigma_r2"/>
</dbReference>
<dbReference type="Proteomes" id="UP000054363">
    <property type="component" value="Unassembled WGS sequence"/>
</dbReference>
<dbReference type="GO" id="GO:0006352">
    <property type="term" value="P:DNA-templated transcription initiation"/>
    <property type="evidence" value="ECO:0007669"/>
    <property type="project" value="InterPro"/>
</dbReference>
<dbReference type="PANTHER" id="PTHR43133">
    <property type="entry name" value="RNA POLYMERASE ECF-TYPE SIGMA FACTO"/>
    <property type="match status" value="1"/>
</dbReference>
<dbReference type="GO" id="GO:0003677">
    <property type="term" value="F:DNA binding"/>
    <property type="evidence" value="ECO:0007669"/>
    <property type="project" value="UniProtKB-KW"/>
</dbReference>
<dbReference type="Pfam" id="PF04542">
    <property type="entry name" value="Sigma70_r2"/>
    <property type="match status" value="1"/>
</dbReference>
<feature type="domain" description="RNA polymerase sigma-70 region 4" evidence="7">
    <location>
        <begin position="127"/>
        <end position="176"/>
    </location>
</feature>
<dbReference type="eggNOG" id="COG1595">
    <property type="taxonomic scope" value="Bacteria"/>
</dbReference>
<reference evidence="8 9" key="1">
    <citation type="submission" date="2014-06" db="EMBL/GenBank/DDBJ databases">
        <title>The draft genome sequence of Idiomarina salinarum ISL-52.</title>
        <authorList>
            <person name="Du J."/>
            <person name="Shao Z."/>
        </authorList>
    </citation>
    <scope>NUCLEOTIDE SEQUENCE [LARGE SCALE GENOMIC DNA]</scope>
    <source>
        <strain evidence="8 9">ISL-52</strain>
    </source>
</reference>
<name>A0A094LB28_9GAMM</name>
<dbReference type="InterPro" id="IPR014284">
    <property type="entry name" value="RNA_pol_sigma-70_dom"/>
</dbReference>
<comment type="caution">
    <text evidence="8">The sequence shown here is derived from an EMBL/GenBank/DDBJ whole genome shotgun (WGS) entry which is preliminary data.</text>
</comment>
<dbReference type="Gene3D" id="1.10.1740.10">
    <property type="match status" value="1"/>
</dbReference>
<dbReference type="STRING" id="435908.IDSA_05325"/>
<sequence length="180" mass="20778">MNTGFGTALDSQVVRHAQQGRRDAQRQLFETFQRAVLSSLTGLCRDRELARDLAQDVFIQAFDKLPQLRDPAAIGGWLKQLTVRTALAHFRRPQLLVSEPEDMPEPDARDWLSQADWLSQQDDIKALLSILDDHERQLVWLYLVEEYTHTELAELFSVPAATIRQRYHRALQKLKQRSSA</sequence>
<dbReference type="InterPro" id="IPR007630">
    <property type="entry name" value="RNA_pol_sigma70_r4"/>
</dbReference>
<keyword evidence="3" id="KW-0731">Sigma factor</keyword>
<protein>
    <recommendedName>
        <fullName evidence="10">RNA polymerase subunit sigma-24</fullName>
    </recommendedName>
</protein>
<evidence type="ECO:0000313" key="9">
    <source>
        <dbReference type="Proteomes" id="UP000054363"/>
    </source>
</evidence>
<comment type="similarity">
    <text evidence="1">Belongs to the sigma-70 factor family. ECF subfamily.</text>
</comment>
<dbReference type="PANTHER" id="PTHR43133:SF51">
    <property type="entry name" value="RNA POLYMERASE SIGMA FACTOR"/>
    <property type="match status" value="1"/>
</dbReference>
<evidence type="ECO:0000256" key="3">
    <source>
        <dbReference type="ARBA" id="ARBA00023082"/>
    </source>
</evidence>
<keyword evidence="4" id="KW-0238">DNA-binding</keyword>
<evidence type="ECO:0000256" key="1">
    <source>
        <dbReference type="ARBA" id="ARBA00010641"/>
    </source>
</evidence>
<dbReference type="CDD" id="cd06171">
    <property type="entry name" value="Sigma70_r4"/>
    <property type="match status" value="1"/>
</dbReference>
<dbReference type="AlphaFoldDB" id="A0A094LB28"/>
<dbReference type="SUPFAM" id="SSF88946">
    <property type="entry name" value="Sigma2 domain of RNA polymerase sigma factors"/>
    <property type="match status" value="1"/>
</dbReference>
<dbReference type="InterPro" id="IPR007627">
    <property type="entry name" value="RNA_pol_sigma70_r2"/>
</dbReference>
<evidence type="ECO:0000313" key="8">
    <source>
        <dbReference type="EMBL" id="KFZ32093.1"/>
    </source>
</evidence>
<dbReference type="EMBL" id="JPER01000001">
    <property type="protein sequence ID" value="KFZ32093.1"/>
    <property type="molecule type" value="Genomic_DNA"/>
</dbReference>
<keyword evidence="9" id="KW-1185">Reference proteome</keyword>
<dbReference type="GO" id="GO:0016987">
    <property type="term" value="F:sigma factor activity"/>
    <property type="evidence" value="ECO:0007669"/>
    <property type="project" value="UniProtKB-KW"/>
</dbReference>
<dbReference type="Pfam" id="PF04545">
    <property type="entry name" value="Sigma70_r4"/>
    <property type="match status" value="1"/>
</dbReference>
<evidence type="ECO:0000256" key="4">
    <source>
        <dbReference type="ARBA" id="ARBA00023125"/>
    </source>
</evidence>
<dbReference type="InterPro" id="IPR039425">
    <property type="entry name" value="RNA_pol_sigma-70-like"/>
</dbReference>
<evidence type="ECO:0000256" key="2">
    <source>
        <dbReference type="ARBA" id="ARBA00023015"/>
    </source>
</evidence>